<name>A0A6M0IHG4_9BACT</name>
<dbReference type="AlphaFoldDB" id="A0A6M0IHG4"/>
<dbReference type="EMBL" id="JAAGNZ010000001">
    <property type="protein sequence ID" value="NEU67614.1"/>
    <property type="molecule type" value="Genomic_DNA"/>
</dbReference>
<dbReference type="RefSeq" id="WP_164037927.1">
    <property type="nucleotide sequence ID" value="NZ_JAAGNZ010000001.1"/>
</dbReference>
<protein>
    <submittedName>
        <fullName evidence="1">Uncharacterized protein</fullName>
    </submittedName>
</protein>
<comment type="caution">
    <text evidence="1">The sequence shown here is derived from an EMBL/GenBank/DDBJ whole genome shotgun (WGS) entry which is preliminary data.</text>
</comment>
<reference evidence="1 2" key="1">
    <citation type="submission" date="2020-02" db="EMBL/GenBank/DDBJ databases">
        <title>Draft genome sequence of two Spirosoma agri KCTC 52727 and Spirosoma terrae KCTC 52035.</title>
        <authorList>
            <person name="Rojas J."/>
            <person name="Ambika Manirajan B."/>
            <person name="Ratering S."/>
            <person name="Suarez C."/>
            <person name="Schnell S."/>
        </authorList>
    </citation>
    <scope>NUCLEOTIDE SEQUENCE [LARGE SCALE GENOMIC DNA]</scope>
    <source>
        <strain evidence="1 2">KCTC 52727</strain>
    </source>
</reference>
<organism evidence="1 2">
    <name type="scientific">Spirosoma agri</name>
    <dbReference type="NCBI Taxonomy" id="1987381"/>
    <lineage>
        <taxon>Bacteria</taxon>
        <taxon>Pseudomonadati</taxon>
        <taxon>Bacteroidota</taxon>
        <taxon>Cytophagia</taxon>
        <taxon>Cytophagales</taxon>
        <taxon>Cytophagaceae</taxon>
        <taxon>Spirosoma</taxon>
    </lineage>
</organism>
<accession>A0A6M0IHG4</accession>
<sequence>MEVQQKKELTPEAMVAWLLERQEYKKKTQLQFEKDCESGKIKKLLKHAKPAF</sequence>
<evidence type="ECO:0000313" key="2">
    <source>
        <dbReference type="Proteomes" id="UP000477386"/>
    </source>
</evidence>
<proteinExistence type="predicted"/>
<dbReference type="Proteomes" id="UP000477386">
    <property type="component" value="Unassembled WGS sequence"/>
</dbReference>
<gene>
    <name evidence="1" type="ORF">GK091_12035</name>
</gene>
<keyword evidence="2" id="KW-1185">Reference proteome</keyword>
<evidence type="ECO:0000313" key="1">
    <source>
        <dbReference type="EMBL" id="NEU67614.1"/>
    </source>
</evidence>